<dbReference type="AlphaFoldDB" id="R7T9L3"/>
<keyword evidence="2" id="KW-0812">Transmembrane</keyword>
<reference evidence="5" key="3">
    <citation type="submission" date="2015-06" db="UniProtKB">
        <authorList>
            <consortium name="EnsemblMetazoa"/>
        </authorList>
    </citation>
    <scope>IDENTIFICATION</scope>
</reference>
<evidence type="ECO:0000259" key="3">
    <source>
        <dbReference type="PROSITE" id="PS50017"/>
    </source>
</evidence>
<dbReference type="PROSITE" id="PS50017">
    <property type="entry name" value="DEATH_DOMAIN"/>
    <property type="match status" value="1"/>
</dbReference>
<feature type="compositionally biased region" description="Polar residues" evidence="1">
    <location>
        <begin position="80"/>
        <end position="91"/>
    </location>
</feature>
<feature type="domain" description="Death" evidence="3">
    <location>
        <begin position="265"/>
        <end position="324"/>
    </location>
</feature>
<evidence type="ECO:0000256" key="1">
    <source>
        <dbReference type="SAM" id="MobiDB-lite"/>
    </source>
</evidence>
<dbReference type="EMBL" id="AMQN01015798">
    <property type="status" value="NOT_ANNOTATED_CDS"/>
    <property type="molecule type" value="Genomic_DNA"/>
</dbReference>
<feature type="compositionally biased region" description="Basic residues" evidence="1">
    <location>
        <begin position="236"/>
        <end position="245"/>
    </location>
</feature>
<proteinExistence type="predicted"/>
<evidence type="ECO:0000313" key="4">
    <source>
        <dbReference type="EMBL" id="ELT87659.1"/>
    </source>
</evidence>
<dbReference type="CDD" id="cd01670">
    <property type="entry name" value="Death"/>
    <property type="match status" value="1"/>
</dbReference>
<protein>
    <recommendedName>
        <fullName evidence="3">Death domain-containing protein</fullName>
    </recommendedName>
</protein>
<dbReference type="InterPro" id="IPR011029">
    <property type="entry name" value="DEATH-like_dom_sf"/>
</dbReference>
<dbReference type="GO" id="GO:0007165">
    <property type="term" value="P:signal transduction"/>
    <property type="evidence" value="ECO:0007669"/>
    <property type="project" value="InterPro"/>
</dbReference>
<dbReference type="SUPFAM" id="SSF47986">
    <property type="entry name" value="DEATH domain"/>
    <property type="match status" value="1"/>
</dbReference>
<feature type="compositionally biased region" description="Polar residues" evidence="1">
    <location>
        <begin position="61"/>
        <end position="73"/>
    </location>
</feature>
<dbReference type="EMBL" id="KB312231">
    <property type="protein sequence ID" value="ELT87659.1"/>
    <property type="molecule type" value="Genomic_DNA"/>
</dbReference>
<gene>
    <name evidence="4" type="ORF">CAPTEDRAFT_211208</name>
</gene>
<keyword evidence="6" id="KW-1185">Reference proteome</keyword>
<feature type="region of interest" description="Disordered" evidence="1">
    <location>
        <begin position="169"/>
        <end position="258"/>
    </location>
</feature>
<evidence type="ECO:0000256" key="2">
    <source>
        <dbReference type="SAM" id="Phobius"/>
    </source>
</evidence>
<dbReference type="Gene3D" id="1.10.533.10">
    <property type="entry name" value="Death Domain, Fas"/>
    <property type="match status" value="1"/>
</dbReference>
<reference evidence="4 6" key="2">
    <citation type="journal article" date="2013" name="Nature">
        <title>Insights into bilaterian evolution from three spiralian genomes.</title>
        <authorList>
            <person name="Simakov O."/>
            <person name="Marletaz F."/>
            <person name="Cho S.J."/>
            <person name="Edsinger-Gonzales E."/>
            <person name="Havlak P."/>
            <person name="Hellsten U."/>
            <person name="Kuo D.H."/>
            <person name="Larsson T."/>
            <person name="Lv J."/>
            <person name="Arendt D."/>
            <person name="Savage R."/>
            <person name="Osoegawa K."/>
            <person name="de Jong P."/>
            <person name="Grimwood J."/>
            <person name="Chapman J.A."/>
            <person name="Shapiro H."/>
            <person name="Aerts A."/>
            <person name="Otillar R.P."/>
            <person name="Terry A.Y."/>
            <person name="Boore J.L."/>
            <person name="Grigoriev I.V."/>
            <person name="Lindberg D.R."/>
            <person name="Seaver E.C."/>
            <person name="Weisblat D.A."/>
            <person name="Putnam N.H."/>
            <person name="Rokhsar D.S."/>
        </authorList>
    </citation>
    <scope>NUCLEOTIDE SEQUENCE</scope>
    <source>
        <strain evidence="4 6">I ESC-2004</strain>
    </source>
</reference>
<dbReference type="Pfam" id="PF00531">
    <property type="entry name" value="Death"/>
    <property type="match status" value="1"/>
</dbReference>
<dbReference type="Proteomes" id="UP000014760">
    <property type="component" value="Unassembled WGS sequence"/>
</dbReference>
<evidence type="ECO:0000313" key="5">
    <source>
        <dbReference type="EnsemblMetazoa" id="CapteP211208"/>
    </source>
</evidence>
<name>R7T9L3_CAPTE</name>
<reference evidence="6" key="1">
    <citation type="submission" date="2012-12" db="EMBL/GenBank/DDBJ databases">
        <authorList>
            <person name="Hellsten U."/>
            <person name="Grimwood J."/>
            <person name="Chapman J.A."/>
            <person name="Shapiro H."/>
            <person name="Aerts A."/>
            <person name="Otillar R.P."/>
            <person name="Terry A.Y."/>
            <person name="Boore J.L."/>
            <person name="Simakov O."/>
            <person name="Marletaz F."/>
            <person name="Cho S.-J."/>
            <person name="Edsinger-Gonzales E."/>
            <person name="Havlak P."/>
            <person name="Kuo D.-H."/>
            <person name="Larsson T."/>
            <person name="Lv J."/>
            <person name="Arendt D."/>
            <person name="Savage R."/>
            <person name="Osoegawa K."/>
            <person name="de Jong P."/>
            <person name="Lindberg D.R."/>
            <person name="Seaver E.C."/>
            <person name="Weisblat D.A."/>
            <person name="Putnam N.H."/>
            <person name="Grigoriev I.V."/>
            <person name="Rokhsar D.S."/>
        </authorList>
    </citation>
    <scope>NUCLEOTIDE SEQUENCE</scope>
    <source>
        <strain evidence="6">I ESC-2004</strain>
    </source>
</reference>
<feature type="compositionally biased region" description="Polar residues" evidence="1">
    <location>
        <begin position="225"/>
        <end position="235"/>
    </location>
</feature>
<keyword evidence="2" id="KW-0472">Membrane</keyword>
<sequence length="377" mass="42922">MANNSINALTLVVSWILSTVTTLIILAIIYSVRRCRRAAKKKRRLSGQPLTRIESMKSERSGVTSISNNNDFGSSIHKPQGQTSRQISMESDVSRMDPAHSRRRRDDVLKWCNMHNLPEKVADCLRDAGFVTYEMLDTLRVEDIGNLNLPSTGLQCLLRKTLEQIQQKQIQKERINSSSSNTSSQPNLRYPNRLDSSSSVMNVPPAGVRKGGGRKRSMEGMQVIMDNSPSHSTTQKSRRNSKPVRRTSDPHGFKGMLSDQGLHEISTELGREWLHLASLLKVKSSKQEQIRMDHPNNTQLQIFEMLKHWRNTSNGRKEQLKGLLHHSLNMLDGKCLDYSHSPIPVHKIRAKWYQCAVAHKEWSSIRDKNQLKSSQNL</sequence>
<feature type="region of interest" description="Disordered" evidence="1">
    <location>
        <begin position="57"/>
        <end position="101"/>
    </location>
</feature>
<organism evidence="4">
    <name type="scientific">Capitella teleta</name>
    <name type="common">Polychaete worm</name>
    <dbReference type="NCBI Taxonomy" id="283909"/>
    <lineage>
        <taxon>Eukaryota</taxon>
        <taxon>Metazoa</taxon>
        <taxon>Spiralia</taxon>
        <taxon>Lophotrochozoa</taxon>
        <taxon>Annelida</taxon>
        <taxon>Polychaeta</taxon>
        <taxon>Sedentaria</taxon>
        <taxon>Scolecida</taxon>
        <taxon>Capitellidae</taxon>
        <taxon>Capitella</taxon>
    </lineage>
</organism>
<dbReference type="OrthoDB" id="5962960at2759"/>
<dbReference type="HOGENOM" id="CLU_734147_0_0_1"/>
<feature type="transmembrane region" description="Helical" evidence="2">
    <location>
        <begin position="12"/>
        <end position="32"/>
    </location>
</feature>
<dbReference type="EnsemblMetazoa" id="CapteT211208">
    <property type="protein sequence ID" value="CapteP211208"/>
    <property type="gene ID" value="CapteG211208"/>
</dbReference>
<evidence type="ECO:0000313" key="6">
    <source>
        <dbReference type="Proteomes" id="UP000014760"/>
    </source>
</evidence>
<accession>R7T9L3</accession>
<keyword evidence="2" id="KW-1133">Transmembrane helix</keyword>
<dbReference type="InterPro" id="IPR000488">
    <property type="entry name" value="Death_dom"/>
</dbReference>
<feature type="compositionally biased region" description="Basic and acidic residues" evidence="1">
    <location>
        <begin position="92"/>
        <end position="101"/>
    </location>
</feature>